<dbReference type="SMART" id="SM00614">
    <property type="entry name" value="ZnF_BED"/>
    <property type="match status" value="1"/>
</dbReference>
<evidence type="ECO:0000256" key="10">
    <source>
        <dbReference type="SAM" id="MobiDB-lite"/>
    </source>
</evidence>
<keyword evidence="13" id="KW-1185">Reference proteome</keyword>
<keyword evidence="4" id="KW-0862">Zinc</keyword>
<evidence type="ECO:0000256" key="4">
    <source>
        <dbReference type="ARBA" id="ARBA00022833"/>
    </source>
</evidence>
<dbReference type="PANTHER" id="PTHR46481:SF2">
    <property type="entry name" value="BED-TYPE DOMAIN-CONTAINING PROTEIN"/>
    <property type="match status" value="1"/>
</dbReference>
<dbReference type="Pfam" id="PF02892">
    <property type="entry name" value="zf-BED"/>
    <property type="match status" value="1"/>
</dbReference>
<evidence type="ECO:0000313" key="13">
    <source>
        <dbReference type="Proteomes" id="UP000694240"/>
    </source>
</evidence>
<dbReference type="PANTHER" id="PTHR46481">
    <property type="entry name" value="ZINC FINGER BED DOMAIN-CONTAINING PROTEIN 4"/>
    <property type="match status" value="1"/>
</dbReference>
<comment type="subcellular location">
    <subcellularLocation>
        <location evidence="1">Nucleus</location>
    </subcellularLocation>
</comment>
<keyword evidence="2" id="KW-0479">Metal-binding</keyword>
<proteinExistence type="predicted"/>
<evidence type="ECO:0000256" key="2">
    <source>
        <dbReference type="ARBA" id="ARBA00022723"/>
    </source>
</evidence>
<accession>A0A8T1Y8U3</accession>
<comment type="caution">
    <text evidence="12">The sequence shown here is derived from an EMBL/GenBank/DDBJ whole genome shotgun (WGS) entry which is preliminary data.</text>
</comment>
<dbReference type="AlphaFoldDB" id="A0A8T1Y8U3"/>
<keyword evidence="8" id="KW-0539">Nucleus</keyword>
<dbReference type="EMBL" id="JAEFBK010000012">
    <property type="protein sequence ID" value="KAG7540919.1"/>
    <property type="molecule type" value="Genomic_DNA"/>
</dbReference>
<organism evidence="12 13">
    <name type="scientific">Arabidopsis thaliana x Arabidopsis arenosa</name>
    <dbReference type="NCBI Taxonomy" id="1240361"/>
    <lineage>
        <taxon>Eukaryota</taxon>
        <taxon>Viridiplantae</taxon>
        <taxon>Streptophyta</taxon>
        <taxon>Embryophyta</taxon>
        <taxon>Tracheophyta</taxon>
        <taxon>Spermatophyta</taxon>
        <taxon>Magnoliopsida</taxon>
        <taxon>eudicotyledons</taxon>
        <taxon>Gunneridae</taxon>
        <taxon>Pentapetalae</taxon>
        <taxon>rosids</taxon>
        <taxon>malvids</taxon>
        <taxon>Brassicales</taxon>
        <taxon>Brassicaceae</taxon>
        <taxon>Camelineae</taxon>
        <taxon>Arabidopsis</taxon>
    </lineage>
</organism>
<keyword evidence="3 9" id="KW-0863">Zinc-finger</keyword>
<dbReference type="GO" id="GO:0005634">
    <property type="term" value="C:nucleus"/>
    <property type="evidence" value="ECO:0007669"/>
    <property type="project" value="UniProtKB-SubCell"/>
</dbReference>
<feature type="domain" description="BED-type" evidence="11">
    <location>
        <begin position="56"/>
        <end position="109"/>
    </location>
</feature>
<feature type="region of interest" description="Disordered" evidence="10">
    <location>
        <begin position="1"/>
        <end position="58"/>
    </location>
</feature>
<dbReference type="GO" id="GO:0003677">
    <property type="term" value="F:DNA binding"/>
    <property type="evidence" value="ECO:0007669"/>
    <property type="project" value="UniProtKB-KW"/>
</dbReference>
<reference evidence="12 13" key="1">
    <citation type="submission" date="2020-12" db="EMBL/GenBank/DDBJ databases">
        <title>Concerted genomic and epigenomic changes stabilize Arabidopsis allopolyploids.</title>
        <authorList>
            <person name="Chen Z."/>
        </authorList>
    </citation>
    <scope>NUCLEOTIDE SEQUENCE [LARGE SCALE GENOMIC DNA]</scope>
    <source>
        <strain evidence="12">Allo738</strain>
        <tissue evidence="12">Leaf</tissue>
    </source>
</reference>
<evidence type="ECO:0000256" key="3">
    <source>
        <dbReference type="ARBA" id="ARBA00022771"/>
    </source>
</evidence>
<dbReference type="Proteomes" id="UP000694240">
    <property type="component" value="Chromosome 12"/>
</dbReference>
<keyword evidence="6" id="KW-0238">DNA-binding</keyword>
<evidence type="ECO:0000256" key="5">
    <source>
        <dbReference type="ARBA" id="ARBA00023015"/>
    </source>
</evidence>
<dbReference type="Pfam" id="PF05699">
    <property type="entry name" value="Dimer_Tnp_hAT"/>
    <property type="match status" value="1"/>
</dbReference>
<dbReference type="PROSITE" id="PS50808">
    <property type="entry name" value="ZF_BED"/>
    <property type="match status" value="1"/>
</dbReference>
<evidence type="ECO:0000256" key="7">
    <source>
        <dbReference type="ARBA" id="ARBA00023163"/>
    </source>
</evidence>
<keyword evidence="7" id="KW-0804">Transcription</keyword>
<dbReference type="GO" id="GO:0046983">
    <property type="term" value="F:protein dimerization activity"/>
    <property type="evidence" value="ECO:0007669"/>
    <property type="project" value="InterPro"/>
</dbReference>
<dbReference type="InterPro" id="IPR008906">
    <property type="entry name" value="HATC_C_dom"/>
</dbReference>
<gene>
    <name evidence="12" type="ORF">ISN45_Aa07g010660</name>
</gene>
<dbReference type="InterPro" id="IPR052035">
    <property type="entry name" value="ZnF_BED_domain_contain"/>
</dbReference>
<feature type="compositionally biased region" description="Acidic residues" evidence="10">
    <location>
        <begin position="10"/>
        <end position="26"/>
    </location>
</feature>
<name>A0A8T1Y8U3_9BRAS</name>
<sequence length="394" mass="45237">MEFPNQNEEYGNEEAYDEGIETEDGGSPENASKRKEVPKSADSSVRGSRAKKKNPSTRSWVWEHYTREPDNRNICRCHYCGRSMACATANGTTCLKNHLEICKEYQAWNESNQGQQHVLHREGEGDDESSKLKLSKCSESVFREASNEMLVLGELPLSFIESLAWKHFCSKVKLYKPHSRRTATRDIVEMYVRKKEAMMKLLKSNKQRVSLTTDIWVAPTTGASYMVITAHFIDASWQLRKLTIGFKHISDHTEMVKETGFQDSSTELELYLKEKIEIPKANPLGIQFDVLGWWRINSAKYPVLSTLAKDLLAMQVSSVASESAFSTSNRILDPFRSCLTHYMVEVLMCTEQWLKCEIRINERGVVTCQQMLADLELQDDLQKEYDAPRNLEDY</sequence>
<evidence type="ECO:0000313" key="12">
    <source>
        <dbReference type="EMBL" id="KAG7540919.1"/>
    </source>
</evidence>
<evidence type="ECO:0000256" key="9">
    <source>
        <dbReference type="PROSITE-ProRule" id="PRU00027"/>
    </source>
</evidence>
<protein>
    <submittedName>
        <fullName evidence="12">Ribonuclease H-like superfamily</fullName>
    </submittedName>
</protein>
<evidence type="ECO:0000256" key="8">
    <source>
        <dbReference type="ARBA" id="ARBA00023242"/>
    </source>
</evidence>
<dbReference type="InterPro" id="IPR003656">
    <property type="entry name" value="Znf_BED"/>
</dbReference>
<evidence type="ECO:0000259" key="11">
    <source>
        <dbReference type="PROSITE" id="PS50808"/>
    </source>
</evidence>
<evidence type="ECO:0000256" key="1">
    <source>
        <dbReference type="ARBA" id="ARBA00004123"/>
    </source>
</evidence>
<dbReference type="GO" id="GO:0008270">
    <property type="term" value="F:zinc ion binding"/>
    <property type="evidence" value="ECO:0007669"/>
    <property type="project" value="UniProtKB-KW"/>
</dbReference>
<evidence type="ECO:0000256" key="6">
    <source>
        <dbReference type="ARBA" id="ARBA00023125"/>
    </source>
</evidence>
<keyword evidence="5" id="KW-0805">Transcription regulation</keyword>